<dbReference type="Gene3D" id="2.30.30.320">
    <property type="entry name" value="DUF1653-like domain"/>
    <property type="match status" value="1"/>
</dbReference>
<accession>A0A0M4RQU3</accession>
<dbReference type="RefSeq" id="WP_060676733.1">
    <property type="nucleotide sequence ID" value="NZ_CP012713.1"/>
</dbReference>
<dbReference type="InterPro" id="IPR037135">
    <property type="entry name" value="DUF1653-like_dom_sf"/>
</dbReference>
<gene>
    <name evidence="1" type="ORF">RN98_11040</name>
</gene>
<evidence type="ECO:0000313" key="2">
    <source>
        <dbReference type="Proteomes" id="UP000063147"/>
    </source>
</evidence>
<dbReference type="Proteomes" id="UP000063147">
    <property type="component" value="Chromosome"/>
</dbReference>
<proteinExistence type="predicted"/>
<dbReference type="PATRIC" id="fig|76859.3.peg.2231"/>
<dbReference type="Pfam" id="PF07866">
    <property type="entry name" value="DUF1653"/>
    <property type="match status" value="1"/>
</dbReference>
<dbReference type="EMBL" id="CP012713">
    <property type="protein sequence ID" value="ALF18672.1"/>
    <property type="molecule type" value="Genomic_DNA"/>
</dbReference>
<dbReference type="InterPro" id="IPR023387">
    <property type="entry name" value="DUF1653-like_dom"/>
</dbReference>
<organism evidence="1">
    <name type="scientific">Fusobacterium animalis</name>
    <dbReference type="NCBI Taxonomy" id="76859"/>
    <lineage>
        <taxon>Bacteria</taxon>
        <taxon>Fusobacteriati</taxon>
        <taxon>Fusobacteriota</taxon>
        <taxon>Fusobacteriia</taxon>
        <taxon>Fusobacteriales</taxon>
        <taxon>Fusobacteriaceae</taxon>
        <taxon>Fusobacterium</taxon>
    </lineage>
</organism>
<sequence length="75" mass="9285">MREIIPNRIYRHFKGRDYKVITIAKHTETGEIFVVYQALYGDREMYIRPYKMFISEVDKEKYPEVSQKYRFELKK</sequence>
<protein>
    <submittedName>
        <fullName evidence="1">Uncharacterized protein</fullName>
    </submittedName>
</protein>
<reference evidence="1 2" key="1">
    <citation type="submission" date="2015-09" db="EMBL/GenBank/DDBJ databases">
        <authorList>
            <person name="Jackson K.R."/>
            <person name="Lunt B.L."/>
            <person name="Fisher J.N.B."/>
            <person name="Gardner A.V."/>
            <person name="Bailey M.E."/>
            <person name="Deus L.M."/>
            <person name="Earl A.S."/>
            <person name="Gibby P.D."/>
            <person name="Hartmann K.A."/>
            <person name="Liu J.E."/>
            <person name="Manci A.M."/>
            <person name="Nielsen D.A."/>
            <person name="Solomon M.B."/>
            <person name="Breakwell D.P."/>
            <person name="Burnett S.H."/>
            <person name="Grose J.H."/>
        </authorList>
    </citation>
    <scope>NUCLEOTIDE SEQUENCE [LARGE SCALE GENOMIC DNA]</scope>
    <source>
        <strain evidence="1 2">KCOM 1279</strain>
    </source>
</reference>
<name>A0A0M4RQU3_9FUSO</name>
<evidence type="ECO:0000313" key="1">
    <source>
        <dbReference type="EMBL" id="ALF18672.1"/>
    </source>
</evidence>
<dbReference type="AlphaFoldDB" id="A0A0M4RQU3"/>
<dbReference type="OrthoDB" id="371169at2"/>